<dbReference type="EMBL" id="CP017831">
    <property type="protein sequence ID" value="AOZ97780.1"/>
    <property type="molecule type" value="Genomic_DNA"/>
</dbReference>
<dbReference type="InterPro" id="IPR013321">
    <property type="entry name" value="Arc_rbn_hlx_hlx"/>
</dbReference>
<dbReference type="SUPFAM" id="SSF143100">
    <property type="entry name" value="TTHA1013/TTHA0281-like"/>
    <property type="match status" value="1"/>
</dbReference>
<gene>
    <name evidence="2" type="ORF">bhn_I2748</name>
</gene>
<dbReference type="Proteomes" id="UP000179284">
    <property type="component" value="Chromosome I"/>
</dbReference>
<dbReference type="InterPro" id="IPR010985">
    <property type="entry name" value="Ribbon_hlx_hlx"/>
</dbReference>
<dbReference type="InterPro" id="IPR035069">
    <property type="entry name" value="TTHA1013/TTHA0281-like"/>
</dbReference>
<dbReference type="RefSeq" id="WP_071177351.1">
    <property type="nucleotide sequence ID" value="NZ_CP017831.1"/>
</dbReference>
<dbReference type="SUPFAM" id="SSF47598">
    <property type="entry name" value="Ribbon-helix-helix"/>
    <property type="match status" value="1"/>
</dbReference>
<organism evidence="2 3">
    <name type="scientific">Butyrivibrio hungatei</name>
    <dbReference type="NCBI Taxonomy" id="185008"/>
    <lineage>
        <taxon>Bacteria</taxon>
        <taxon>Bacillati</taxon>
        <taxon>Bacillota</taxon>
        <taxon>Clostridia</taxon>
        <taxon>Lachnospirales</taxon>
        <taxon>Lachnospiraceae</taxon>
        <taxon>Butyrivibrio</taxon>
    </lineage>
</organism>
<sequence>MKKTIDDYMKLPYKMEIVEDPDEGGFVVSFPELPGCITIGDTIEEAIKNASDAKRTWFEAALEENIDISEPLVSEKYSGQFKLRLPKSLHRSLAENSKREGISMNQYCVYLLSRWDALNTPSSYQ</sequence>
<proteinExistence type="predicted"/>
<dbReference type="Pfam" id="PF15919">
    <property type="entry name" value="HicB_lk_antitox"/>
    <property type="match status" value="1"/>
</dbReference>
<evidence type="ECO:0000313" key="2">
    <source>
        <dbReference type="EMBL" id="AOZ97780.1"/>
    </source>
</evidence>
<evidence type="ECO:0000313" key="3">
    <source>
        <dbReference type="Proteomes" id="UP000179284"/>
    </source>
</evidence>
<dbReference type="Gene3D" id="1.10.1220.10">
    <property type="entry name" value="Met repressor-like"/>
    <property type="match status" value="1"/>
</dbReference>
<dbReference type="PANTHER" id="PTHR34504">
    <property type="entry name" value="ANTITOXIN HICB"/>
    <property type="match status" value="1"/>
</dbReference>
<dbReference type="OrthoDB" id="5419659at2"/>
<name>A0A1D9P5C8_9FIRM</name>
<feature type="domain" description="HicB-like antitoxin of toxin-antitoxin system" evidence="1">
    <location>
        <begin position="18"/>
        <end position="75"/>
    </location>
</feature>
<dbReference type="KEGG" id="bhu:bhn_I2748"/>
<dbReference type="InterPro" id="IPR031807">
    <property type="entry name" value="HicB-like"/>
</dbReference>
<reference evidence="3" key="1">
    <citation type="submission" date="2016-10" db="EMBL/GenBank/DDBJ databases">
        <title>The complete genome sequence of the rumen bacterium Butyrivibrio hungatei MB2003.</title>
        <authorList>
            <person name="Palevich N."/>
            <person name="Kelly W.J."/>
            <person name="Leahy S.C."/>
            <person name="Altermann E."/>
            <person name="Rakonjac J."/>
            <person name="Attwood G.T."/>
        </authorList>
    </citation>
    <scope>NUCLEOTIDE SEQUENCE [LARGE SCALE GENOMIC DNA]</scope>
    <source>
        <strain evidence="3">MB2003</strain>
    </source>
</reference>
<dbReference type="GO" id="GO:0006355">
    <property type="term" value="P:regulation of DNA-templated transcription"/>
    <property type="evidence" value="ECO:0007669"/>
    <property type="project" value="InterPro"/>
</dbReference>
<dbReference type="AlphaFoldDB" id="A0A1D9P5C8"/>
<dbReference type="PANTHER" id="PTHR34504:SF2">
    <property type="entry name" value="UPF0150 PROTEIN SSL0259"/>
    <property type="match status" value="1"/>
</dbReference>
<dbReference type="Gene3D" id="3.30.160.250">
    <property type="match status" value="1"/>
</dbReference>
<evidence type="ECO:0000259" key="1">
    <source>
        <dbReference type="Pfam" id="PF15919"/>
    </source>
</evidence>
<accession>A0A1D9P5C8</accession>
<dbReference type="InterPro" id="IPR051404">
    <property type="entry name" value="TA_system_antitoxin"/>
</dbReference>
<protein>
    <submittedName>
        <fullName evidence="2">HicB family protein</fullName>
    </submittedName>
</protein>
<keyword evidence="3" id="KW-1185">Reference proteome</keyword>